<dbReference type="OrthoDB" id="43460at2759"/>
<evidence type="ECO:0000313" key="4">
    <source>
        <dbReference type="Proteomes" id="UP000242875"/>
    </source>
</evidence>
<gene>
    <name evidence="3" type="ORF">BZG36_02154</name>
</gene>
<dbReference type="AlphaFoldDB" id="A0A261Y364"/>
<dbReference type="InterPro" id="IPR036273">
    <property type="entry name" value="CRAL/TRIO_N_dom_sf"/>
</dbReference>
<accession>A0A261Y364</accession>
<evidence type="ECO:0000259" key="2">
    <source>
        <dbReference type="PROSITE" id="PS50191"/>
    </source>
</evidence>
<feature type="domain" description="CRAL-TRIO" evidence="2">
    <location>
        <begin position="180"/>
        <end position="358"/>
    </location>
</feature>
<comment type="caution">
    <text evidence="3">The sequence shown here is derived from an EMBL/GenBank/DDBJ whole genome shotgun (WGS) entry which is preliminary data.</text>
</comment>
<reference evidence="3 4" key="1">
    <citation type="journal article" date="2017" name="Mycologia">
        <title>Bifiguratus adelaidae, gen. et sp. nov., a new member of Mucoromycotina in endophytic and soil-dwelling habitats.</title>
        <authorList>
            <person name="Torres-Cruz T.J."/>
            <person name="Billingsley Tobias T.L."/>
            <person name="Almatruk M."/>
            <person name="Hesse C."/>
            <person name="Kuske C.R."/>
            <person name="Desiro A."/>
            <person name="Benucci G.M."/>
            <person name="Bonito G."/>
            <person name="Stajich J.E."/>
            <person name="Dunlap C."/>
            <person name="Arnold A.E."/>
            <person name="Porras-Alfaro A."/>
        </authorList>
    </citation>
    <scope>NUCLEOTIDE SEQUENCE [LARGE SCALE GENOMIC DNA]</scope>
    <source>
        <strain evidence="3 4">AZ0501</strain>
    </source>
</reference>
<feature type="region of interest" description="Disordered" evidence="1">
    <location>
        <begin position="33"/>
        <end position="54"/>
    </location>
</feature>
<keyword evidence="4" id="KW-1185">Reference proteome</keyword>
<dbReference type="InterPro" id="IPR036865">
    <property type="entry name" value="CRAL-TRIO_dom_sf"/>
</dbReference>
<dbReference type="InterPro" id="IPR001251">
    <property type="entry name" value="CRAL-TRIO_dom"/>
</dbReference>
<dbReference type="SUPFAM" id="SSF52087">
    <property type="entry name" value="CRAL/TRIO domain"/>
    <property type="match status" value="1"/>
</dbReference>
<dbReference type="SMART" id="SM00516">
    <property type="entry name" value="SEC14"/>
    <property type="match status" value="1"/>
</dbReference>
<sequence length="427" mass="48685">MSRTGFLDNLTTEQTETLKELWKRLFDTFDQESEESTKRSSGSGTSTPAASPLTAKPKIKLGGLFRKKKTYSVDDNDGASINSALSMSDRSPSRSELVLNLPVQLPRGLREAFWAFVYTDNPDALLLRFLRARKWDVGKAYDMTMATLRWRLDEYVDEVILLGEEGIMEMLDQNQAGQGEGFMLQLTSGKSYLGRPDNGGRPIMYINVRYHHKEDQTLASLQQFILYMLETLRLLTAQPVETACVIFDMEDFTMGNMVNAANLFYVPKDLELTEHYPESLGICLVHKAPWIFSGKSGNYPRHCSLLTFYTAVWKLISPLLDPIVAAKIQMTENNEDLLRYVPKESLPSSLGGTNETLYRFIPASEDTRTSPTVYPEEIERLEKDIHDLETEYERQTQAWVDGQGEGEGRRSIAMRHRVARLRLDHRI</sequence>
<dbReference type="Proteomes" id="UP000242875">
    <property type="component" value="Unassembled WGS sequence"/>
</dbReference>
<dbReference type="EMBL" id="MVBO01000024">
    <property type="protein sequence ID" value="OZJ05008.1"/>
    <property type="molecule type" value="Genomic_DNA"/>
</dbReference>
<dbReference type="Pfam" id="PF03765">
    <property type="entry name" value="CRAL_TRIO_N"/>
    <property type="match status" value="1"/>
</dbReference>
<dbReference type="SMART" id="SM01100">
    <property type="entry name" value="CRAL_TRIO_N"/>
    <property type="match status" value="1"/>
</dbReference>
<name>A0A261Y364_9FUNG</name>
<dbReference type="CDD" id="cd00170">
    <property type="entry name" value="SEC14"/>
    <property type="match status" value="1"/>
</dbReference>
<evidence type="ECO:0000256" key="1">
    <source>
        <dbReference type="SAM" id="MobiDB-lite"/>
    </source>
</evidence>
<dbReference type="PANTHER" id="PTHR46590:SF1">
    <property type="entry name" value="PHOSPHATIDYLINOSITOL TRANSFER PROTEIN CSR1"/>
    <property type="match status" value="1"/>
</dbReference>
<dbReference type="Gene3D" id="3.40.525.10">
    <property type="entry name" value="CRAL-TRIO lipid binding domain"/>
    <property type="match status" value="1"/>
</dbReference>
<protein>
    <recommendedName>
        <fullName evidence="2">CRAL-TRIO domain-containing protein</fullName>
    </recommendedName>
</protein>
<dbReference type="Pfam" id="PF00650">
    <property type="entry name" value="CRAL_TRIO"/>
    <property type="match status" value="2"/>
</dbReference>
<evidence type="ECO:0000313" key="3">
    <source>
        <dbReference type="EMBL" id="OZJ05008.1"/>
    </source>
</evidence>
<feature type="compositionally biased region" description="Low complexity" evidence="1">
    <location>
        <begin position="39"/>
        <end position="52"/>
    </location>
</feature>
<dbReference type="SUPFAM" id="SSF46938">
    <property type="entry name" value="CRAL/TRIO N-terminal domain"/>
    <property type="match status" value="1"/>
</dbReference>
<dbReference type="PANTHER" id="PTHR46590">
    <property type="entry name" value="PHOSPHATIDYLINOSITOL TRANSFER PROTEIN CSR1-RELATED"/>
    <property type="match status" value="1"/>
</dbReference>
<dbReference type="InterPro" id="IPR011074">
    <property type="entry name" value="CRAL/TRIO_N_dom"/>
</dbReference>
<organism evidence="3 4">
    <name type="scientific">Bifiguratus adelaidae</name>
    <dbReference type="NCBI Taxonomy" id="1938954"/>
    <lineage>
        <taxon>Eukaryota</taxon>
        <taxon>Fungi</taxon>
        <taxon>Fungi incertae sedis</taxon>
        <taxon>Mucoromycota</taxon>
        <taxon>Mucoromycotina</taxon>
        <taxon>Endogonomycetes</taxon>
        <taxon>Endogonales</taxon>
        <taxon>Endogonales incertae sedis</taxon>
        <taxon>Bifiguratus</taxon>
    </lineage>
</organism>
<dbReference type="InterPro" id="IPR052432">
    <property type="entry name" value="PITP/CRAL-TRIO"/>
</dbReference>
<proteinExistence type="predicted"/>
<dbReference type="PROSITE" id="PS50191">
    <property type="entry name" value="CRAL_TRIO"/>
    <property type="match status" value="1"/>
</dbReference>